<feature type="domain" description="Membrane insertase YidC/Oxa/ALB C-terminal" evidence="14">
    <location>
        <begin position="367"/>
        <end position="545"/>
    </location>
</feature>
<dbReference type="CDD" id="cd20070">
    <property type="entry name" value="5TM_YidC_Alb3"/>
    <property type="match status" value="1"/>
</dbReference>
<dbReference type="NCBIfam" id="NF002352">
    <property type="entry name" value="PRK01318.1-3"/>
    <property type="match status" value="1"/>
</dbReference>
<evidence type="ECO:0000256" key="5">
    <source>
        <dbReference type="ARBA" id="ARBA00022475"/>
    </source>
</evidence>
<dbReference type="EMBL" id="NVWI01000001">
    <property type="protein sequence ID" value="PCJ43553.1"/>
    <property type="molecule type" value="Genomic_DNA"/>
</dbReference>
<dbReference type="Pfam" id="PF02096">
    <property type="entry name" value="60KD_IMP"/>
    <property type="match status" value="1"/>
</dbReference>
<keyword evidence="5 13" id="KW-1003">Cell membrane</keyword>
<dbReference type="PRINTS" id="PR00701">
    <property type="entry name" value="60KDINNERMP"/>
</dbReference>
<dbReference type="GO" id="GO:0015031">
    <property type="term" value="P:protein transport"/>
    <property type="evidence" value="ECO:0007669"/>
    <property type="project" value="UniProtKB-KW"/>
</dbReference>
<evidence type="ECO:0000259" key="15">
    <source>
        <dbReference type="Pfam" id="PF14849"/>
    </source>
</evidence>
<evidence type="ECO:0000256" key="9">
    <source>
        <dbReference type="ARBA" id="ARBA00023136"/>
    </source>
</evidence>
<dbReference type="PRINTS" id="PR01900">
    <property type="entry name" value="YIDCPROTEIN"/>
</dbReference>
<comment type="caution">
    <text evidence="16">The sequence shown here is derived from an EMBL/GenBank/DDBJ whole genome shotgun (WGS) entry which is preliminary data.</text>
</comment>
<dbReference type="GO" id="GO:0051205">
    <property type="term" value="P:protein insertion into membrane"/>
    <property type="evidence" value="ECO:0007669"/>
    <property type="project" value="TreeGrafter"/>
</dbReference>
<feature type="domain" description="Membrane insertase YidC N-terminal" evidence="15">
    <location>
        <begin position="80"/>
        <end position="356"/>
    </location>
</feature>
<dbReference type="GO" id="GO:0005886">
    <property type="term" value="C:plasma membrane"/>
    <property type="evidence" value="ECO:0007669"/>
    <property type="project" value="UniProtKB-SubCell"/>
</dbReference>
<evidence type="ECO:0000256" key="1">
    <source>
        <dbReference type="ARBA" id="ARBA00004429"/>
    </source>
</evidence>
<dbReference type="NCBIfam" id="TIGR03592">
    <property type="entry name" value="yidC_oxa1_cterm"/>
    <property type="match status" value="1"/>
</dbReference>
<sequence>MDHTRNALFAGLALVSYLMLLAWNDDYPQQVQQNTDFTPVGNSLNLPETTNNNLAEDLPQIQTSSEPIVTTATAANSSLIAISTPVHEVTIDLLGGDIVSIALPKYPTSLDTPNDPFILLRNDNGGVYVSQSGLIGENGPDASATGRPLYQTQQTEYSIDSGELSVDLLFTDPSGVKIVKRFNFSADDYLIDIEYLIDNQSQSPWSANLFGQIKRDGAPDPSTTSGFGLKDFLGAAISLEDDPYKKIDFDDIDDGEPSYNVNGGWIAFSQHYFLSSWIPPQNQINTYSTRKNNAGEYLLGFVSPATIVAPGETQSIEAGYWAGPKDQNRLEEIHQDLDLTIDYGFLWFIAQPIFWLLMKINGAIGNYGWSIIGLTIVIKILFMRLSAASYRSMAKMKRLAPKVQQLKDRYGDDKQKLMQEQMALWKKEKVNPLGGCLPMLLQMPVLIGIYWVLMKSVELRQAPFLLWYNDLSLMDPYFILPLIMGASMFVSQTLSPMATADPIQAKVMKLMPVIFTIFFLWFPAGLVLYWIISNVFNILQQSYIIRSVNRSYENKTA</sequence>
<evidence type="ECO:0000259" key="14">
    <source>
        <dbReference type="Pfam" id="PF02096"/>
    </source>
</evidence>
<keyword evidence="6 13" id="KW-0812">Transmembrane</keyword>
<evidence type="ECO:0000256" key="6">
    <source>
        <dbReference type="ARBA" id="ARBA00022692"/>
    </source>
</evidence>
<feature type="transmembrane region" description="Helical" evidence="13">
    <location>
        <begin position="432"/>
        <end position="453"/>
    </location>
</feature>
<evidence type="ECO:0000256" key="13">
    <source>
        <dbReference type="HAMAP-Rule" id="MF_01810"/>
    </source>
</evidence>
<dbReference type="PANTHER" id="PTHR12428:SF65">
    <property type="entry name" value="CYTOCHROME C OXIDASE ASSEMBLY PROTEIN COX18, MITOCHONDRIAL"/>
    <property type="match status" value="1"/>
</dbReference>
<dbReference type="AlphaFoldDB" id="A0A2A5CIG8"/>
<dbReference type="InterPro" id="IPR038221">
    <property type="entry name" value="YidC_periplasmic_sf"/>
</dbReference>
<evidence type="ECO:0000256" key="12">
    <source>
        <dbReference type="ARBA" id="ARBA00033342"/>
    </source>
</evidence>
<comment type="subcellular location">
    <subcellularLocation>
        <location evidence="1">Cell inner membrane</location>
        <topology evidence="1">Multi-pass membrane protein</topology>
    </subcellularLocation>
    <subcellularLocation>
        <location evidence="13">Cell membrane</location>
        <topology evidence="13">Multi-pass membrane protein</topology>
    </subcellularLocation>
</comment>
<keyword evidence="7 13" id="KW-0653">Protein transport</keyword>
<dbReference type="HAMAP" id="MF_01810">
    <property type="entry name" value="YidC_type1"/>
    <property type="match status" value="1"/>
</dbReference>
<evidence type="ECO:0000313" key="17">
    <source>
        <dbReference type="Proteomes" id="UP000228987"/>
    </source>
</evidence>
<keyword evidence="9 13" id="KW-0472">Membrane</keyword>
<comment type="subunit">
    <text evidence="13">Interacts with the Sec translocase complex via SecD. Specifically interacts with transmembrane segments of nascent integral membrane proteins during membrane integration.</text>
</comment>
<evidence type="ECO:0000256" key="2">
    <source>
        <dbReference type="ARBA" id="ARBA00010527"/>
    </source>
</evidence>
<comment type="similarity">
    <text evidence="2 13">Belongs to the OXA1/ALB3/YidC family. Type 1 subfamily.</text>
</comment>
<accession>A0A2A5CIG8</accession>
<reference evidence="17" key="1">
    <citation type="submission" date="2017-08" db="EMBL/GenBank/DDBJ databases">
        <title>A dynamic microbial community with high functional redundancy inhabits the cold, oxic subseafloor aquifer.</title>
        <authorList>
            <person name="Tully B.J."/>
            <person name="Wheat C.G."/>
            <person name="Glazer B.T."/>
            <person name="Huber J.A."/>
        </authorList>
    </citation>
    <scope>NUCLEOTIDE SEQUENCE [LARGE SCALE GENOMIC DNA]</scope>
</reference>
<dbReference type="InterPro" id="IPR028055">
    <property type="entry name" value="YidC/Oxa/ALB_C"/>
</dbReference>
<evidence type="ECO:0000256" key="7">
    <source>
        <dbReference type="ARBA" id="ARBA00022927"/>
    </source>
</evidence>
<dbReference type="CDD" id="cd19961">
    <property type="entry name" value="EcYidC-like_peri"/>
    <property type="match status" value="1"/>
</dbReference>
<proteinExistence type="inferred from homology"/>
<protein>
    <recommendedName>
        <fullName evidence="3 13">Membrane protein insertase YidC</fullName>
    </recommendedName>
    <alternativeName>
        <fullName evidence="12 13">Foldase YidC</fullName>
    </alternativeName>
    <alternativeName>
        <fullName evidence="11 13">Membrane integrase YidC</fullName>
    </alternativeName>
    <alternativeName>
        <fullName evidence="13">Membrane protein YidC</fullName>
    </alternativeName>
</protein>
<evidence type="ECO:0000313" key="16">
    <source>
        <dbReference type="EMBL" id="PCJ43553.1"/>
    </source>
</evidence>
<dbReference type="InterPro" id="IPR001708">
    <property type="entry name" value="YidC/ALB3/OXA1/COX18"/>
</dbReference>
<dbReference type="InterPro" id="IPR019998">
    <property type="entry name" value="Membr_insert_YidC"/>
</dbReference>
<keyword evidence="4 13" id="KW-0813">Transport</keyword>
<name>A0A2A5CIG8_9GAMM</name>
<dbReference type="NCBIfam" id="TIGR03593">
    <property type="entry name" value="yidC_nterm"/>
    <property type="match status" value="1"/>
</dbReference>
<comment type="function">
    <text evidence="13">Required for the insertion and/or proper folding and/or complex formation of integral membrane proteins into the membrane. Involved in integration of membrane proteins that insert both dependently and independently of the Sec translocase complex, as well as at least some lipoproteins. Aids folding of multispanning membrane proteins.</text>
</comment>
<evidence type="ECO:0000256" key="10">
    <source>
        <dbReference type="ARBA" id="ARBA00023186"/>
    </source>
</evidence>
<evidence type="ECO:0000256" key="3">
    <source>
        <dbReference type="ARBA" id="ARBA00015325"/>
    </source>
</evidence>
<organism evidence="16 17">
    <name type="scientific">SAR86 cluster bacterium</name>
    <dbReference type="NCBI Taxonomy" id="2030880"/>
    <lineage>
        <taxon>Bacteria</taxon>
        <taxon>Pseudomonadati</taxon>
        <taxon>Pseudomonadota</taxon>
        <taxon>Gammaproteobacteria</taxon>
        <taxon>SAR86 cluster</taxon>
    </lineage>
</organism>
<feature type="transmembrane region" description="Helical" evidence="13">
    <location>
        <begin position="473"/>
        <end position="490"/>
    </location>
</feature>
<dbReference type="InterPro" id="IPR028053">
    <property type="entry name" value="Membr_insert_YidC_N"/>
</dbReference>
<dbReference type="Pfam" id="PF14849">
    <property type="entry name" value="YidC_periplas"/>
    <property type="match status" value="1"/>
</dbReference>
<gene>
    <name evidence="13" type="primary">yidC</name>
    <name evidence="16" type="ORF">COA71_01385</name>
</gene>
<evidence type="ECO:0000256" key="4">
    <source>
        <dbReference type="ARBA" id="ARBA00022448"/>
    </source>
</evidence>
<evidence type="ECO:0000256" key="11">
    <source>
        <dbReference type="ARBA" id="ARBA00033245"/>
    </source>
</evidence>
<dbReference type="GO" id="GO:0032977">
    <property type="term" value="F:membrane insertase activity"/>
    <property type="evidence" value="ECO:0007669"/>
    <property type="project" value="InterPro"/>
</dbReference>
<dbReference type="Gene3D" id="2.70.98.90">
    <property type="match status" value="1"/>
</dbReference>
<dbReference type="PANTHER" id="PTHR12428">
    <property type="entry name" value="OXA1"/>
    <property type="match status" value="1"/>
</dbReference>
<feature type="transmembrane region" description="Helical" evidence="13">
    <location>
        <begin position="367"/>
        <end position="387"/>
    </location>
</feature>
<keyword evidence="10 13" id="KW-0143">Chaperone</keyword>
<evidence type="ECO:0000256" key="8">
    <source>
        <dbReference type="ARBA" id="ARBA00022989"/>
    </source>
</evidence>
<keyword evidence="8 13" id="KW-1133">Transmembrane helix</keyword>
<dbReference type="InterPro" id="IPR047196">
    <property type="entry name" value="YidC_ALB_C"/>
</dbReference>
<dbReference type="Proteomes" id="UP000228987">
    <property type="component" value="Unassembled WGS sequence"/>
</dbReference>
<feature type="transmembrane region" description="Helical" evidence="13">
    <location>
        <begin position="510"/>
        <end position="532"/>
    </location>
</feature>